<dbReference type="EMBL" id="JAULSJ010000025">
    <property type="protein sequence ID" value="MDO3426239.1"/>
    <property type="molecule type" value="Genomic_DNA"/>
</dbReference>
<dbReference type="PANTHER" id="PTHR30576">
    <property type="entry name" value="COLANIC BIOSYNTHESIS UDP-GLUCOSE LIPID CARRIER TRANSFERASE"/>
    <property type="match status" value="1"/>
</dbReference>
<gene>
    <name evidence="4" type="ORF">QWT87_15160</name>
</gene>
<keyword evidence="2" id="KW-0472">Membrane</keyword>
<keyword evidence="2" id="KW-0812">Transmembrane</keyword>
<reference evidence="4" key="1">
    <citation type="submission" date="2023-07" db="EMBL/GenBank/DDBJ databases">
        <title>AMR profile of multidrug- resistance Chryseobacterium gambrini related strain.</title>
        <authorList>
            <person name="Kirdat K."/>
            <person name="Bhatt A."/>
            <person name="Kuyare S."/>
            <person name="Yadav A."/>
        </authorList>
    </citation>
    <scope>NUCLEOTIDE SEQUENCE</scope>
    <source>
        <strain evidence="4">APV-1</strain>
    </source>
</reference>
<evidence type="ECO:0000313" key="5">
    <source>
        <dbReference type="Proteomes" id="UP001168128"/>
    </source>
</evidence>
<dbReference type="InterPro" id="IPR003362">
    <property type="entry name" value="Bact_transf"/>
</dbReference>
<evidence type="ECO:0000313" key="4">
    <source>
        <dbReference type="EMBL" id="MDO3426239.1"/>
    </source>
</evidence>
<organism evidence="4 5">
    <name type="scientific">Chryseobacterium urinae</name>
    <dbReference type="NCBI Taxonomy" id="3058400"/>
    <lineage>
        <taxon>Bacteria</taxon>
        <taxon>Pseudomonadati</taxon>
        <taxon>Bacteroidota</taxon>
        <taxon>Flavobacteriia</taxon>
        <taxon>Flavobacteriales</taxon>
        <taxon>Weeksellaceae</taxon>
        <taxon>Chryseobacterium group</taxon>
        <taxon>Chryseobacterium</taxon>
    </lineage>
</organism>
<name>A0ABT8U582_9FLAO</name>
<feature type="transmembrane region" description="Helical" evidence="2">
    <location>
        <begin position="12"/>
        <end position="33"/>
    </location>
</feature>
<evidence type="ECO:0000259" key="3">
    <source>
        <dbReference type="Pfam" id="PF02397"/>
    </source>
</evidence>
<dbReference type="Pfam" id="PF02397">
    <property type="entry name" value="Bac_transf"/>
    <property type="match status" value="1"/>
</dbReference>
<keyword evidence="5" id="KW-1185">Reference proteome</keyword>
<evidence type="ECO:0000256" key="2">
    <source>
        <dbReference type="SAM" id="Phobius"/>
    </source>
</evidence>
<dbReference type="PANTHER" id="PTHR30576:SF0">
    <property type="entry name" value="UNDECAPRENYL-PHOSPHATE N-ACETYLGALACTOSAMINYL 1-PHOSPHATE TRANSFERASE-RELATED"/>
    <property type="match status" value="1"/>
</dbReference>
<keyword evidence="4" id="KW-0808">Transferase</keyword>
<dbReference type="RefSeq" id="WP_185204969.1">
    <property type="nucleotide sequence ID" value="NZ_JAULSJ010000025.1"/>
</dbReference>
<dbReference type="Proteomes" id="UP001168128">
    <property type="component" value="Unassembled WGS sequence"/>
</dbReference>
<keyword evidence="2" id="KW-1133">Transmembrane helix</keyword>
<evidence type="ECO:0000256" key="1">
    <source>
        <dbReference type="ARBA" id="ARBA00006464"/>
    </source>
</evidence>
<sequence length="194" mass="23017">MYKLFFKRFLDILVALSIIIFLLPLFLIIYVLVKIDSSGNFFFFQERLGYKGKIFRIYKIRTMYDRKRVPDREIFKNDVDVTKVGFYLRRFKIDELPQIINVLKGDMSIVGPRPCLPSQLKDFNEDGKKRIEVVPGLTGLSQVNGNIHLSWEERWKYDREYGENQSFILDLKIIGKTFLILLYGEDKYLKKPNV</sequence>
<feature type="domain" description="Bacterial sugar transferase" evidence="3">
    <location>
        <begin position="7"/>
        <end position="182"/>
    </location>
</feature>
<comment type="caution">
    <text evidence="4">The sequence shown here is derived from an EMBL/GenBank/DDBJ whole genome shotgun (WGS) entry which is preliminary data.</text>
</comment>
<proteinExistence type="inferred from homology"/>
<dbReference type="EC" id="2.7.8.-" evidence="4"/>
<accession>A0ABT8U582</accession>
<dbReference type="GO" id="GO:0016740">
    <property type="term" value="F:transferase activity"/>
    <property type="evidence" value="ECO:0007669"/>
    <property type="project" value="UniProtKB-KW"/>
</dbReference>
<protein>
    <submittedName>
        <fullName evidence="4">Sugar transferase</fullName>
        <ecNumber evidence="4">2.7.8.-</ecNumber>
    </submittedName>
</protein>
<comment type="similarity">
    <text evidence="1">Belongs to the bacterial sugar transferase family.</text>
</comment>